<evidence type="ECO:0000313" key="3">
    <source>
        <dbReference type="Proteomes" id="UP001516023"/>
    </source>
</evidence>
<dbReference type="Proteomes" id="UP001516023">
    <property type="component" value="Unassembled WGS sequence"/>
</dbReference>
<gene>
    <name evidence="2" type="ORF">HJC23_008371</name>
</gene>
<dbReference type="AlphaFoldDB" id="A0ABD3PJV6"/>
<feature type="compositionally biased region" description="Polar residues" evidence="1">
    <location>
        <begin position="421"/>
        <end position="437"/>
    </location>
</feature>
<feature type="compositionally biased region" description="Polar residues" evidence="1">
    <location>
        <begin position="367"/>
        <end position="392"/>
    </location>
</feature>
<protein>
    <submittedName>
        <fullName evidence="2">Uncharacterized protein</fullName>
    </submittedName>
</protein>
<feature type="compositionally biased region" description="Polar residues" evidence="1">
    <location>
        <begin position="303"/>
        <end position="315"/>
    </location>
</feature>
<sequence>MTGDNHQKRSTFIQVERIAATTIKLSMIVVWARRQMTWISSPLPSAAIITQISRSCAHQQFSLRNSDLITFFFVMLSISTHFTCRNDGQAPEFEINFFPTYDSCCQFSWMDTEKCRANNPFLVTEKWYPVVGSEYCRNDGNPPISIALSDTSIECCKRFFPSSLNNCQYISDKRWYPDFNSGHCKNDGNQPQGVLMSETYQLCCDRFMSAKKVQCYLKSNAFAKAATIKPTSNPTEVPTNNPHQSTNVIDACQSYTKKAQCKKRDSCEWNDASSVCSSSVVSVETRAPTYDKPTNKPTRRPTKNPTHYPTYSPSAGPNCERLMSKRQCKQNFMCHWNDATSVCSFFFSPVETKPPTMNRPTFKPTVRPSQKPTKSPTNSSTQKPTNQSINTNESICRSLNKKGCKNDDTCRWNDVTKACTNASASDKSSTPTSNPTLSRGEGVEMWYPIIAQSRCVKLPSNTPDKDPYATYEECCSNPWIDSKENCVEDAKAQQGAGSQANSDNPYYADYFRGSCHNDGNHPESETDLYDDLEACCHNPWLDYTRCMQIASAESSSGSNLNPYYPDYFFNVCRNDGKQPETETYLFDNVENCCGLEYMEYDGCIYLSN</sequence>
<comment type="caution">
    <text evidence="2">The sequence shown here is derived from an EMBL/GenBank/DDBJ whole genome shotgun (WGS) entry which is preliminary data.</text>
</comment>
<accession>A0ABD3PJV6</accession>
<proteinExistence type="predicted"/>
<dbReference type="EMBL" id="JABMIG020000163">
    <property type="protein sequence ID" value="KAL3788027.1"/>
    <property type="molecule type" value="Genomic_DNA"/>
</dbReference>
<organism evidence="2 3">
    <name type="scientific">Cyclotella cryptica</name>
    <dbReference type="NCBI Taxonomy" id="29204"/>
    <lineage>
        <taxon>Eukaryota</taxon>
        <taxon>Sar</taxon>
        <taxon>Stramenopiles</taxon>
        <taxon>Ochrophyta</taxon>
        <taxon>Bacillariophyta</taxon>
        <taxon>Coscinodiscophyceae</taxon>
        <taxon>Thalassiosirophycidae</taxon>
        <taxon>Stephanodiscales</taxon>
        <taxon>Stephanodiscaceae</taxon>
        <taxon>Cyclotella</taxon>
    </lineage>
</organism>
<feature type="region of interest" description="Disordered" evidence="1">
    <location>
        <begin position="421"/>
        <end position="440"/>
    </location>
</feature>
<feature type="region of interest" description="Disordered" evidence="1">
    <location>
        <begin position="287"/>
        <end position="316"/>
    </location>
</feature>
<keyword evidence="3" id="KW-1185">Reference proteome</keyword>
<evidence type="ECO:0000313" key="2">
    <source>
        <dbReference type="EMBL" id="KAL3788027.1"/>
    </source>
</evidence>
<name>A0ABD3PJV6_9STRA</name>
<evidence type="ECO:0000256" key="1">
    <source>
        <dbReference type="SAM" id="MobiDB-lite"/>
    </source>
</evidence>
<feature type="region of interest" description="Disordered" evidence="1">
    <location>
        <begin position="354"/>
        <end position="392"/>
    </location>
</feature>
<reference evidence="2 3" key="1">
    <citation type="journal article" date="2020" name="G3 (Bethesda)">
        <title>Improved Reference Genome for Cyclotella cryptica CCMP332, a Model for Cell Wall Morphogenesis, Salinity Adaptation, and Lipid Production in Diatoms (Bacillariophyta).</title>
        <authorList>
            <person name="Roberts W.R."/>
            <person name="Downey K.M."/>
            <person name="Ruck E.C."/>
            <person name="Traller J.C."/>
            <person name="Alverson A.J."/>
        </authorList>
    </citation>
    <scope>NUCLEOTIDE SEQUENCE [LARGE SCALE GENOMIC DNA]</scope>
    <source>
        <strain evidence="2 3">CCMP332</strain>
    </source>
</reference>